<feature type="compositionally biased region" description="Basic and acidic residues" evidence="1">
    <location>
        <begin position="70"/>
        <end position="95"/>
    </location>
</feature>
<feature type="region of interest" description="Disordered" evidence="1">
    <location>
        <begin position="70"/>
        <end position="110"/>
    </location>
</feature>
<feature type="domain" description="SUZ" evidence="2">
    <location>
        <begin position="37"/>
        <end position="80"/>
    </location>
</feature>
<dbReference type="AlphaFoldDB" id="A0A0G4EX92"/>
<evidence type="ECO:0000256" key="1">
    <source>
        <dbReference type="SAM" id="MobiDB-lite"/>
    </source>
</evidence>
<reference evidence="3 4" key="1">
    <citation type="submission" date="2014-11" db="EMBL/GenBank/DDBJ databases">
        <authorList>
            <person name="Zhu J."/>
            <person name="Qi W."/>
            <person name="Song R."/>
        </authorList>
    </citation>
    <scope>NUCLEOTIDE SEQUENCE [LARGE SCALE GENOMIC DNA]</scope>
</reference>
<feature type="compositionally biased region" description="Low complexity" evidence="1">
    <location>
        <begin position="1"/>
        <end position="11"/>
    </location>
</feature>
<keyword evidence="4" id="KW-1185">Reference proteome</keyword>
<dbReference type="Proteomes" id="UP000041254">
    <property type="component" value="Unassembled WGS sequence"/>
</dbReference>
<protein>
    <recommendedName>
        <fullName evidence="2">SUZ domain-containing protein</fullName>
    </recommendedName>
</protein>
<gene>
    <name evidence="3" type="ORF">Vbra_21032</name>
</gene>
<sequence>MGQGPMDVMMMGVGGSDGREEGAITPPGGHVIVNGRAVCLLRRDPDAPRGRLPIGVSLMMRPTKTLAERDAEYEEAKARIAKKNRSDSEQQDDGKGGSTCSVPRCLHSIS</sequence>
<organism evidence="3 4">
    <name type="scientific">Vitrella brassicaformis (strain CCMP3155)</name>
    <dbReference type="NCBI Taxonomy" id="1169540"/>
    <lineage>
        <taxon>Eukaryota</taxon>
        <taxon>Sar</taxon>
        <taxon>Alveolata</taxon>
        <taxon>Colpodellida</taxon>
        <taxon>Vitrellaceae</taxon>
        <taxon>Vitrella</taxon>
    </lineage>
</organism>
<proteinExistence type="predicted"/>
<dbReference type="Pfam" id="PF12752">
    <property type="entry name" value="SUZ"/>
    <property type="match status" value="1"/>
</dbReference>
<evidence type="ECO:0000313" key="4">
    <source>
        <dbReference type="Proteomes" id="UP000041254"/>
    </source>
</evidence>
<feature type="region of interest" description="Disordered" evidence="1">
    <location>
        <begin position="1"/>
        <end position="29"/>
    </location>
</feature>
<dbReference type="VEuPathDB" id="CryptoDB:Vbra_21032"/>
<accession>A0A0G4EX92</accession>
<evidence type="ECO:0000259" key="2">
    <source>
        <dbReference type="Pfam" id="PF12752"/>
    </source>
</evidence>
<dbReference type="InParanoid" id="A0A0G4EX92"/>
<evidence type="ECO:0000313" key="3">
    <source>
        <dbReference type="EMBL" id="CEM03184.1"/>
    </source>
</evidence>
<name>A0A0G4EX92_VITBC</name>
<dbReference type="EMBL" id="CDMY01000336">
    <property type="protein sequence ID" value="CEM03184.1"/>
    <property type="molecule type" value="Genomic_DNA"/>
</dbReference>
<dbReference type="InterPro" id="IPR024771">
    <property type="entry name" value="SUZ"/>
</dbReference>